<dbReference type="Gene3D" id="1.20.1600.10">
    <property type="entry name" value="Outer membrane efflux proteins (OEP)"/>
    <property type="match status" value="1"/>
</dbReference>
<evidence type="ECO:0000256" key="4">
    <source>
        <dbReference type="ARBA" id="ARBA00022452"/>
    </source>
</evidence>
<comment type="similarity">
    <text evidence="2">Belongs to the outer membrane factor (OMF) (TC 1.B.17) family.</text>
</comment>
<dbReference type="GO" id="GO:0009279">
    <property type="term" value="C:cell outer membrane"/>
    <property type="evidence" value="ECO:0007669"/>
    <property type="project" value="UniProtKB-SubCell"/>
</dbReference>
<comment type="caution">
    <text evidence="9">The sequence shown here is derived from an EMBL/GenBank/DDBJ whole genome shotgun (WGS) entry which is preliminary data.</text>
</comment>
<feature type="signal peptide" evidence="8">
    <location>
        <begin position="1"/>
        <end position="20"/>
    </location>
</feature>
<keyword evidence="4" id="KW-1134">Transmembrane beta strand</keyword>
<keyword evidence="7" id="KW-0998">Cell outer membrane</keyword>
<evidence type="ECO:0000256" key="1">
    <source>
        <dbReference type="ARBA" id="ARBA00004442"/>
    </source>
</evidence>
<evidence type="ECO:0000256" key="5">
    <source>
        <dbReference type="ARBA" id="ARBA00022692"/>
    </source>
</evidence>
<dbReference type="SUPFAM" id="SSF56954">
    <property type="entry name" value="Outer membrane efflux proteins (OEP)"/>
    <property type="match status" value="1"/>
</dbReference>
<dbReference type="InterPro" id="IPR051906">
    <property type="entry name" value="TolC-like"/>
</dbReference>
<keyword evidence="3" id="KW-0813">Transport</keyword>
<dbReference type="PANTHER" id="PTHR30026:SF20">
    <property type="entry name" value="OUTER MEMBRANE PROTEIN TOLC"/>
    <property type="match status" value="1"/>
</dbReference>
<dbReference type="InterPro" id="IPR003423">
    <property type="entry name" value="OMP_efflux"/>
</dbReference>
<dbReference type="GO" id="GO:0015562">
    <property type="term" value="F:efflux transmembrane transporter activity"/>
    <property type="evidence" value="ECO:0007669"/>
    <property type="project" value="InterPro"/>
</dbReference>
<protein>
    <submittedName>
        <fullName evidence="9">TolC family protein</fullName>
    </submittedName>
</protein>
<keyword evidence="6" id="KW-0472">Membrane</keyword>
<evidence type="ECO:0000313" key="10">
    <source>
        <dbReference type="Proteomes" id="UP000824161"/>
    </source>
</evidence>
<sequence>MKKRWLIVLLCGAAAAPAAGQTVGLQDCIERGLKNNYSVRIVRGEEQKARNNATIGNAGYLPTLDLSGGYSGNVNDNRNRMAADGAIEKTNGVSSQSLDAGVTLNWTIFDGLNIQAEYARLKELRMMGELNTRLAVEDLTAEIASEYYNLIRQKTRLRNLRATLDLSRERLRIVEAEYNIGSMSRLDLQQAQVDFNADSSTVINQLEVVHASHIRLNQLMAAEDVESPLPIRDTTIYPDPSLDRADLWSSTLSSNVSLLMAQKNLQISQLDLKKARSRNYPYVKLNAGYGYNATWNGSGTIDLGQRLGLNYGVTVGLNLFDGMNRRREQRNARIDIDNQQLQIEDTRLALQSDMSNLWMAYQNNLNLWELEKQNVVAAQDYYSIAIYRYKIHELSGIELREAQNSLLEAEERLSIAEYSIKICEISLLQLSGQLLPRLFPKEGIVDAEISPAQ</sequence>
<accession>A0A9D1HCT7</accession>
<dbReference type="GO" id="GO:0015288">
    <property type="term" value="F:porin activity"/>
    <property type="evidence" value="ECO:0007669"/>
    <property type="project" value="TreeGrafter"/>
</dbReference>
<reference evidence="9" key="2">
    <citation type="journal article" date="2021" name="PeerJ">
        <title>Extensive microbial diversity within the chicken gut microbiome revealed by metagenomics and culture.</title>
        <authorList>
            <person name="Gilroy R."/>
            <person name="Ravi A."/>
            <person name="Getino M."/>
            <person name="Pursley I."/>
            <person name="Horton D.L."/>
            <person name="Alikhan N.F."/>
            <person name="Baker D."/>
            <person name="Gharbi K."/>
            <person name="Hall N."/>
            <person name="Watson M."/>
            <person name="Adriaenssens E.M."/>
            <person name="Foster-Nyarko E."/>
            <person name="Jarju S."/>
            <person name="Secka A."/>
            <person name="Antonio M."/>
            <person name="Oren A."/>
            <person name="Chaudhuri R.R."/>
            <person name="La Ragione R."/>
            <person name="Hildebrand F."/>
            <person name="Pallen M.J."/>
        </authorList>
    </citation>
    <scope>NUCLEOTIDE SEQUENCE</scope>
    <source>
        <strain evidence="9">1383</strain>
    </source>
</reference>
<feature type="chain" id="PRO_5039315331" evidence="8">
    <location>
        <begin position="21"/>
        <end position="453"/>
    </location>
</feature>
<keyword evidence="5" id="KW-0812">Transmembrane</keyword>
<comment type="subcellular location">
    <subcellularLocation>
        <location evidence="1">Cell outer membrane</location>
    </subcellularLocation>
</comment>
<dbReference type="Pfam" id="PF02321">
    <property type="entry name" value="OEP"/>
    <property type="match status" value="2"/>
</dbReference>
<dbReference type="PANTHER" id="PTHR30026">
    <property type="entry name" value="OUTER MEMBRANE PROTEIN TOLC"/>
    <property type="match status" value="1"/>
</dbReference>
<dbReference type="GO" id="GO:1990281">
    <property type="term" value="C:efflux pump complex"/>
    <property type="evidence" value="ECO:0007669"/>
    <property type="project" value="TreeGrafter"/>
</dbReference>
<name>A0A9D1HCT7_9FLAO</name>
<dbReference type="AlphaFoldDB" id="A0A9D1HCT7"/>
<evidence type="ECO:0000256" key="2">
    <source>
        <dbReference type="ARBA" id="ARBA00007613"/>
    </source>
</evidence>
<dbReference type="EMBL" id="DVLY01000179">
    <property type="protein sequence ID" value="HIT98577.1"/>
    <property type="molecule type" value="Genomic_DNA"/>
</dbReference>
<dbReference type="Proteomes" id="UP000824161">
    <property type="component" value="Unassembled WGS sequence"/>
</dbReference>
<keyword evidence="8" id="KW-0732">Signal</keyword>
<evidence type="ECO:0000256" key="7">
    <source>
        <dbReference type="ARBA" id="ARBA00023237"/>
    </source>
</evidence>
<evidence type="ECO:0000256" key="3">
    <source>
        <dbReference type="ARBA" id="ARBA00022448"/>
    </source>
</evidence>
<evidence type="ECO:0000313" key="9">
    <source>
        <dbReference type="EMBL" id="HIT98577.1"/>
    </source>
</evidence>
<proteinExistence type="inferred from homology"/>
<evidence type="ECO:0000256" key="8">
    <source>
        <dbReference type="SAM" id="SignalP"/>
    </source>
</evidence>
<evidence type="ECO:0000256" key="6">
    <source>
        <dbReference type="ARBA" id="ARBA00023136"/>
    </source>
</evidence>
<reference evidence="9" key="1">
    <citation type="submission" date="2020-10" db="EMBL/GenBank/DDBJ databases">
        <authorList>
            <person name="Gilroy R."/>
        </authorList>
    </citation>
    <scope>NUCLEOTIDE SEQUENCE</scope>
    <source>
        <strain evidence="9">1383</strain>
    </source>
</reference>
<gene>
    <name evidence="9" type="ORF">IAC44_07055</name>
</gene>
<organism evidence="9 10">
    <name type="scientific">Candidatus Merdimorpha stercoravium</name>
    <dbReference type="NCBI Taxonomy" id="2840863"/>
    <lineage>
        <taxon>Bacteria</taxon>
        <taxon>Pseudomonadati</taxon>
        <taxon>Bacteroidota</taxon>
        <taxon>Flavobacteriia</taxon>
        <taxon>Flavobacteriales</taxon>
        <taxon>Candidatus Merdimorpha</taxon>
    </lineage>
</organism>